<feature type="transmembrane region" description="Helical" evidence="1">
    <location>
        <begin position="75"/>
        <end position="93"/>
    </location>
</feature>
<dbReference type="Proteomes" id="UP000233837">
    <property type="component" value="Unassembled WGS sequence"/>
</dbReference>
<evidence type="ECO:0000256" key="1">
    <source>
        <dbReference type="SAM" id="Phobius"/>
    </source>
</evidence>
<accession>A0A2I0VSQ2</accession>
<keyword evidence="1" id="KW-0812">Transmembrane</keyword>
<feature type="chain" id="PRO_5014143130" evidence="2">
    <location>
        <begin position="26"/>
        <end position="94"/>
    </location>
</feature>
<protein>
    <submittedName>
        <fullName evidence="3">Uncharacterized protein</fullName>
    </submittedName>
</protein>
<dbReference type="EMBL" id="KZ503270">
    <property type="protein sequence ID" value="PKU66431.1"/>
    <property type="molecule type" value="Genomic_DNA"/>
</dbReference>
<feature type="signal peptide" evidence="2">
    <location>
        <begin position="1"/>
        <end position="25"/>
    </location>
</feature>
<name>A0A2I0VSQ2_9ASPA</name>
<keyword evidence="1" id="KW-1133">Transmembrane helix</keyword>
<reference evidence="3 4" key="2">
    <citation type="journal article" date="2017" name="Nature">
        <title>The Apostasia genome and the evolution of orchids.</title>
        <authorList>
            <person name="Zhang G.Q."/>
            <person name="Liu K.W."/>
            <person name="Li Z."/>
            <person name="Lohaus R."/>
            <person name="Hsiao Y.Y."/>
            <person name="Niu S.C."/>
            <person name="Wang J.Y."/>
            <person name="Lin Y.C."/>
            <person name="Xu Q."/>
            <person name="Chen L.J."/>
            <person name="Yoshida K."/>
            <person name="Fujiwara S."/>
            <person name="Wang Z.W."/>
            <person name="Zhang Y.Q."/>
            <person name="Mitsuda N."/>
            <person name="Wang M."/>
            <person name="Liu G.H."/>
            <person name="Pecoraro L."/>
            <person name="Huang H.X."/>
            <person name="Xiao X.J."/>
            <person name="Lin M."/>
            <person name="Wu X.Y."/>
            <person name="Wu W.L."/>
            <person name="Chen Y.Y."/>
            <person name="Chang S.B."/>
            <person name="Sakamoto S."/>
            <person name="Ohme-Takagi M."/>
            <person name="Yagi M."/>
            <person name="Zeng S.J."/>
            <person name="Shen C.Y."/>
            <person name="Yeh C.M."/>
            <person name="Luo Y.B."/>
            <person name="Tsai W.C."/>
            <person name="Van de Peer Y."/>
            <person name="Liu Z.J."/>
        </authorList>
    </citation>
    <scope>NUCLEOTIDE SEQUENCE [LARGE SCALE GENOMIC DNA]</scope>
    <source>
        <tissue evidence="3">The whole plant</tissue>
    </source>
</reference>
<sequence>MADKSALLLLLLLLVFSSLFLLHEAQNLHPSITKENMVEVVRKGGRGHGGHRGKGGSTVACICSSHNAAHNSYNVSIASFLLISALWLLSLACP</sequence>
<evidence type="ECO:0000256" key="2">
    <source>
        <dbReference type="SAM" id="SignalP"/>
    </source>
</evidence>
<keyword evidence="4" id="KW-1185">Reference proteome</keyword>
<evidence type="ECO:0000313" key="3">
    <source>
        <dbReference type="EMBL" id="PKU66431.1"/>
    </source>
</evidence>
<gene>
    <name evidence="3" type="ORF">MA16_Dca009674</name>
</gene>
<evidence type="ECO:0000313" key="4">
    <source>
        <dbReference type="Proteomes" id="UP000233837"/>
    </source>
</evidence>
<keyword evidence="1" id="KW-0472">Membrane</keyword>
<reference evidence="3 4" key="1">
    <citation type="journal article" date="2016" name="Sci. Rep.">
        <title>The Dendrobium catenatum Lindl. genome sequence provides insights into polysaccharide synthase, floral development and adaptive evolution.</title>
        <authorList>
            <person name="Zhang G.Q."/>
            <person name="Xu Q."/>
            <person name="Bian C."/>
            <person name="Tsai W.C."/>
            <person name="Yeh C.M."/>
            <person name="Liu K.W."/>
            <person name="Yoshida K."/>
            <person name="Zhang L.S."/>
            <person name="Chang S.B."/>
            <person name="Chen F."/>
            <person name="Shi Y."/>
            <person name="Su Y.Y."/>
            <person name="Zhang Y.Q."/>
            <person name="Chen L.J."/>
            <person name="Yin Y."/>
            <person name="Lin M."/>
            <person name="Huang H."/>
            <person name="Deng H."/>
            <person name="Wang Z.W."/>
            <person name="Zhu S.L."/>
            <person name="Zhao X."/>
            <person name="Deng C."/>
            <person name="Niu S.C."/>
            <person name="Huang J."/>
            <person name="Wang M."/>
            <person name="Liu G.H."/>
            <person name="Yang H.J."/>
            <person name="Xiao X.J."/>
            <person name="Hsiao Y.Y."/>
            <person name="Wu W.L."/>
            <person name="Chen Y.Y."/>
            <person name="Mitsuda N."/>
            <person name="Ohme-Takagi M."/>
            <person name="Luo Y.B."/>
            <person name="Van de Peer Y."/>
            <person name="Liu Z.J."/>
        </authorList>
    </citation>
    <scope>NUCLEOTIDE SEQUENCE [LARGE SCALE GENOMIC DNA]</scope>
    <source>
        <tissue evidence="3">The whole plant</tissue>
    </source>
</reference>
<keyword evidence="2" id="KW-0732">Signal</keyword>
<organism evidence="3 4">
    <name type="scientific">Dendrobium catenatum</name>
    <dbReference type="NCBI Taxonomy" id="906689"/>
    <lineage>
        <taxon>Eukaryota</taxon>
        <taxon>Viridiplantae</taxon>
        <taxon>Streptophyta</taxon>
        <taxon>Embryophyta</taxon>
        <taxon>Tracheophyta</taxon>
        <taxon>Spermatophyta</taxon>
        <taxon>Magnoliopsida</taxon>
        <taxon>Liliopsida</taxon>
        <taxon>Asparagales</taxon>
        <taxon>Orchidaceae</taxon>
        <taxon>Epidendroideae</taxon>
        <taxon>Malaxideae</taxon>
        <taxon>Dendrobiinae</taxon>
        <taxon>Dendrobium</taxon>
    </lineage>
</organism>
<proteinExistence type="predicted"/>
<dbReference type="AlphaFoldDB" id="A0A2I0VSQ2"/>